<feature type="domain" description="Autotransporter" evidence="2">
    <location>
        <begin position="1218"/>
        <end position="1485"/>
    </location>
</feature>
<evidence type="ECO:0000313" key="4">
    <source>
        <dbReference type="Proteomes" id="UP000189114"/>
    </source>
</evidence>
<sequence length="1485" mass="159637">MNNRSNLLLTGLKISAVATAMSSVSVYAYEQGKGATAIINAEEKIEKIDSITSDSTEERIQGRFNRSGNPVRIIWYGNPQDGDGRVAQTGAHNQGHIVGKVIAKGKDTTESADRRSAISIDGVANGIDALGWSAPSNANDVVFVLQKIENNGAISAEANLKGGTAETNGDVQSYGSGNGISVVGLADFGKHNAEVSTDGFVDGYSGATGVSRRNNVSRTKTRSVSSTTPSSPLLDKVDFEGKTVNVSLQNILNSGQITGKIHAEGASVTPHTADYKPQFYSVTGSSSGNAISISSYVNTIDRYTYSENKQNFAKLGDITNSGSLVGEAKLLGGQNTTHTRTTSSNSGNGISALAKTGRFAKNRTESAIGNIQNSGRIKGQLTQISGNNSHYPGVHLYSNADALGSGNALSATSEAINAQTRYPASSTVGNITNSGSMRGNALVKAGNGTGEIMANAIATGNGISVFAKGNSGEFATIGRIDNRGIISGQIEVSSGKSNASKEDKVFIPDIVLQTSPNKPSTPRLSEDLCRWLAKNTPGCEPETNTSNTSTEVTRSNLSSNSIQSVVTAHSNGNGITAWTYNESSEYSPQKAQLEGLINTGSISGYAKVWHGFSQDGYTRVDYRNNGAGVALNASSNANITNAGMISGNHSALLVRGKANRAYSSTNPTYETGFKGKLENYGILAGRLIAGGYELDPTSNQYYRYFETLNANNVQNAGLYITLDKNEQVEKITVGNHTLSPFTYNGKTYQVENAPLSSNKKDSEKLTTAESTINNKIINGVGIENGALFAKHTTHLTDSIINGYKTALKLGENAQVHLNNTILNANGFKVNQSEKPLAILGDAGSNQVVLTNQTLINGDIDLTAGNDELTIADNQVKFNGQTIDLGNGLDKLYFGQSNRKNSQPIKVDYTIYNAEDIIVNQDTNLLANAKIRGANTITLNNDLHYQVLDAETHALFDPERSEKITLSGLGKFIVDTTKVASEYEIKFGGFQLEPQNIQFDTNNVLQSAVVKNGKLLIQPKVVMTAEEAEKQAQQQAQLQAQLQEAEKQKDELKKSLENAQAQQDKAKQELSTATAKINEVETSKAALEKDLQNNLAKLEKADTTLNTQTEQLGKQLSELQQKITQLNHKMTESKQENTPFSTPFVEAYQSYLMNWKNAGVNALEASSLTTDKTPQEAAKAVNLYLENTVKHNIYGAMAYQLAQINQDERNALLSMMKPLKTQQWHVTAQGLYSRHHYRDTADDATAKGTMLGIHYGMNDTLTSGIYLSTHKQKITGGQSLLNGKGLSFGAYLTKAMDNLRLTAGINQISTNIKGTRHISNGYSHHQFDVNTDLKATSLYAQAKYILPLSENWQFVPRLDVAYLSLTQDAINERGTAGLYIDKYQTSRIESRIGQDMIAVLPMASGKASLKASADYTLITGGKDLQGGFQNGGKFTIRSEPNSHITSVGGGIGYEWNNGFAIDTNAQKTFSRSGNGTIAELKLGYTF</sequence>
<reference evidence="4" key="1">
    <citation type="submission" date="2016-10" db="EMBL/GenBank/DDBJ databases">
        <title>Rodentibacter gen. nov. and new species.</title>
        <authorList>
            <person name="Christensen H."/>
        </authorList>
    </citation>
    <scope>NUCLEOTIDE SEQUENCE [LARGE SCALE GENOMIC DNA]</scope>
    <source>
        <strain evidence="4">Ppn152</strain>
    </source>
</reference>
<feature type="compositionally biased region" description="Polar residues" evidence="1">
    <location>
        <begin position="1056"/>
        <end position="1069"/>
    </location>
</feature>
<proteinExistence type="predicted"/>
<dbReference type="SUPFAM" id="SSF103515">
    <property type="entry name" value="Autotransporter"/>
    <property type="match status" value="1"/>
</dbReference>
<dbReference type="PROSITE" id="PS51208">
    <property type="entry name" value="AUTOTRANSPORTER"/>
    <property type="match status" value="1"/>
</dbReference>
<organism evidence="3 4">
    <name type="scientific">Rodentibacter caecimuris</name>
    <dbReference type="NCBI Taxonomy" id="1796644"/>
    <lineage>
        <taxon>Bacteria</taxon>
        <taxon>Pseudomonadati</taxon>
        <taxon>Pseudomonadota</taxon>
        <taxon>Gammaproteobacteria</taxon>
        <taxon>Pasteurellales</taxon>
        <taxon>Pasteurellaceae</taxon>
        <taxon>Rodentibacter</taxon>
    </lineage>
</organism>
<name>A0A1V3KMR2_9PAST</name>
<dbReference type="Gene3D" id="1.10.287.1490">
    <property type="match status" value="1"/>
</dbReference>
<feature type="region of interest" description="Disordered" evidence="1">
    <location>
        <begin position="1048"/>
        <end position="1069"/>
    </location>
</feature>
<dbReference type="EMBL" id="MLAE01000017">
    <property type="protein sequence ID" value="OOF78895.1"/>
    <property type="molecule type" value="Genomic_DNA"/>
</dbReference>
<dbReference type="Gene3D" id="2.40.128.130">
    <property type="entry name" value="Autotransporter beta-domain"/>
    <property type="match status" value="1"/>
</dbReference>
<evidence type="ECO:0000256" key="1">
    <source>
        <dbReference type="SAM" id="MobiDB-lite"/>
    </source>
</evidence>
<dbReference type="InterPro" id="IPR005546">
    <property type="entry name" value="Autotransporte_beta"/>
</dbReference>
<evidence type="ECO:0000259" key="2">
    <source>
        <dbReference type="PROSITE" id="PS51208"/>
    </source>
</evidence>
<dbReference type="Pfam" id="PF03797">
    <property type="entry name" value="Autotransporter"/>
    <property type="match status" value="1"/>
</dbReference>
<comment type="caution">
    <text evidence="3">The sequence shown here is derived from an EMBL/GenBank/DDBJ whole genome shotgun (WGS) entry which is preliminary data.</text>
</comment>
<gene>
    <name evidence="3" type="ORF">BKG96_04200</name>
</gene>
<dbReference type="RefSeq" id="WP_077586484.1">
    <property type="nucleotide sequence ID" value="NZ_MLAE01000017.1"/>
</dbReference>
<dbReference type="InterPro" id="IPR036709">
    <property type="entry name" value="Autotransporte_beta_dom_sf"/>
</dbReference>
<protein>
    <recommendedName>
        <fullName evidence="2">Autotransporter domain-containing protein</fullName>
    </recommendedName>
</protein>
<dbReference type="Proteomes" id="UP000189114">
    <property type="component" value="Unassembled WGS sequence"/>
</dbReference>
<dbReference type="SMART" id="SM00869">
    <property type="entry name" value="Autotransporter"/>
    <property type="match status" value="1"/>
</dbReference>
<accession>A0A1V3KMR2</accession>
<evidence type="ECO:0000313" key="3">
    <source>
        <dbReference type="EMBL" id="OOF78895.1"/>
    </source>
</evidence>